<reference evidence="4 5" key="1">
    <citation type="submission" date="2023-06" db="EMBL/GenBank/DDBJ databases">
        <title>Alteromonas sp. ASW11-36 isolated from intertidal sand.</title>
        <authorList>
            <person name="Li Y."/>
        </authorList>
    </citation>
    <scope>NUCLEOTIDE SEQUENCE [LARGE SCALE GENOMIC DNA]</scope>
    <source>
        <strain evidence="4 5">ASW11-36</strain>
    </source>
</reference>
<dbReference type="Pfam" id="PF14559">
    <property type="entry name" value="TPR_19"/>
    <property type="match status" value="2"/>
</dbReference>
<dbReference type="SMART" id="SM00028">
    <property type="entry name" value="TPR"/>
    <property type="match status" value="8"/>
</dbReference>
<evidence type="ECO:0000256" key="2">
    <source>
        <dbReference type="SAM" id="SignalP"/>
    </source>
</evidence>
<accession>A0ABT7SW52</accession>
<organism evidence="4 5">
    <name type="scientific">Alteromonas arenosi</name>
    <dbReference type="NCBI Taxonomy" id="3055817"/>
    <lineage>
        <taxon>Bacteria</taxon>
        <taxon>Pseudomonadati</taxon>
        <taxon>Pseudomonadota</taxon>
        <taxon>Gammaproteobacteria</taxon>
        <taxon>Alteromonadales</taxon>
        <taxon>Alteromonadaceae</taxon>
        <taxon>Alteromonas/Salinimonas group</taxon>
        <taxon>Alteromonas</taxon>
    </lineage>
</organism>
<dbReference type="EMBL" id="JAUCBP010000002">
    <property type="protein sequence ID" value="MDM7859799.1"/>
    <property type="molecule type" value="Genomic_DNA"/>
</dbReference>
<dbReference type="PANTHER" id="PTHR12558:SF13">
    <property type="entry name" value="CELL DIVISION CYCLE PROTEIN 27 HOMOLOG"/>
    <property type="match status" value="1"/>
</dbReference>
<feature type="signal peptide" evidence="2">
    <location>
        <begin position="1"/>
        <end position="24"/>
    </location>
</feature>
<feature type="repeat" description="TPR" evidence="1">
    <location>
        <begin position="127"/>
        <end position="160"/>
    </location>
</feature>
<evidence type="ECO:0000313" key="5">
    <source>
        <dbReference type="Proteomes" id="UP001234343"/>
    </source>
</evidence>
<evidence type="ECO:0000259" key="3">
    <source>
        <dbReference type="Pfam" id="PF23914"/>
    </source>
</evidence>
<dbReference type="Proteomes" id="UP001234343">
    <property type="component" value="Unassembled WGS sequence"/>
</dbReference>
<feature type="chain" id="PRO_5045254685" evidence="2">
    <location>
        <begin position="25"/>
        <end position="922"/>
    </location>
</feature>
<dbReference type="Gene3D" id="1.25.40.10">
    <property type="entry name" value="Tetratricopeptide repeat domain"/>
    <property type="match status" value="6"/>
</dbReference>
<dbReference type="PROSITE" id="PS50293">
    <property type="entry name" value="TPR_REGION"/>
    <property type="match status" value="1"/>
</dbReference>
<dbReference type="PROSITE" id="PS50005">
    <property type="entry name" value="TPR"/>
    <property type="match status" value="4"/>
</dbReference>
<dbReference type="PANTHER" id="PTHR12558">
    <property type="entry name" value="CELL DIVISION CYCLE 16,23,27"/>
    <property type="match status" value="1"/>
</dbReference>
<keyword evidence="2" id="KW-0732">Signal</keyword>
<dbReference type="InterPro" id="IPR019734">
    <property type="entry name" value="TPR_rpt"/>
</dbReference>
<dbReference type="RefSeq" id="WP_289363905.1">
    <property type="nucleotide sequence ID" value="NZ_JAUCBP010000002.1"/>
</dbReference>
<comment type="caution">
    <text evidence="4">The sequence shown here is derived from an EMBL/GenBank/DDBJ whole genome shotgun (WGS) entry which is preliminary data.</text>
</comment>
<feature type="repeat" description="TPR" evidence="1">
    <location>
        <begin position="195"/>
        <end position="228"/>
    </location>
</feature>
<dbReference type="Pfam" id="PF13174">
    <property type="entry name" value="TPR_6"/>
    <property type="match status" value="1"/>
</dbReference>
<dbReference type="InterPro" id="IPR056413">
    <property type="entry name" value="TPR_CcmH_CycH"/>
</dbReference>
<protein>
    <submittedName>
        <fullName evidence="4">Tetratricopeptide repeat protein</fullName>
    </submittedName>
</protein>
<dbReference type="InterPro" id="IPR011990">
    <property type="entry name" value="TPR-like_helical_dom_sf"/>
</dbReference>
<dbReference type="Pfam" id="PF23914">
    <property type="entry name" value="TPR_CcmH_CycH"/>
    <property type="match status" value="1"/>
</dbReference>
<name>A0ABT7SW52_9ALTE</name>
<feature type="domain" description="Cytochrome c-type biogenesis protein H TPR" evidence="3">
    <location>
        <begin position="457"/>
        <end position="566"/>
    </location>
</feature>
<feature type="repeat" description="TPR" evidence="1">
    <location>
        <begin position="468"/>
        <end position="501"/>
    </location>
</feature>
<evidence type="ECO:0000313" key="4">
    <source>
        <dbReference type="EMBL" id="MDM7859799.1"/>
    </source>
</evidence>
<evidence type="ECO:0000256" key="1">
    <source>
        <dbReference type="PROSITE-ProRule" id="PRU00339"/>
    </source>
</evidence>
<feature type="repeat" description="TPR" evidence="1">
    <location>
        <begin position="536"/>
        <end position="569"/>
    </location>
</feature>
<proteinExistence type="predicted"/>
<gene>
    <name evidence="4" type="ORF">QTP81_04160</name>
</gene>
<dbReference type="SUPFAM" id="SSF48452">
    <property type="entry name" value="TPR-like"/>
    <property type="match status" value="6"/>
</dbReference>
<dbReference type="Pfam" id="PF13432">
    <property type="entry name" value="TPR_16"/>
    <property type="match status" value="1"/>
</dbReference>
<keyword evidence="1" id="KW-0802">TPR repeat</keyword>
<keyword evidence="5" id="KW-1185">Reference proteome</keyword>
<sequence length="922" mass="104364">MPRGLFRRSALAAVVCLSVQAAIANPDLYESALADAQSGDIRSAVIKIKNILQSDPNNLPSRLLYADILQQYGEFAAAQAQYERALELDADENLIIVPLAKIMLLRGEYEALLRDIEVAGRPTDIQIELLLVRADTYLAMRDYASAEREYRRALRLSPNNMTAMIGFAQIAFQQEDTEAFKRHILAAKEVDPLNSAVWFLEGTYERKKRNFNAALEAFDQAIERSPDLFTARQARAAILIDLDQLNAAAIDINYMMQRIDDDPYTLFLQALLLFKQDQRDEANVLLTDLSNKFTLVPPDVLDQHPELMRAKAITEFMLQNYTEAERLFLQLLGKSPSDPQLRAMMAKALSAQGQNRRAIDHLKLIPIEELELESARLYVLALFENNRHFDLVSLVDRLPVDYQADPQIANMHAVASINTRQINSDSHEAPTASESSSLLVKGYSYLQNGDLQQAMIIARELEEEASNIETLNYIGATYQALGKYEEATAAYRKALELNPDDLLVNLNLVQIYQQQNQLVKAYQILKVQEQRYPEDIRIMFQLARVAQQQGDFSTAADYFSKINDLNPLEQNTLLNWLDVLLRDEQYMQALEVAKLLEDINKFSPPMLFGKARAQLGNNNEQDAIRTLRTLLGLVGDSAAHLLRIGQMFAEIGEQNGLGDVIARLEKQSDQRDNVARLRIVFQSNAGMNTEALQTAQGLVRRTNAASDHRRLSELYLQDNNLNAALQHAKQAFSRSATNEYLPYLVTIYWRMGDHSELLALLENWLADHPDDLTSRRMFANYLQQRQEFGLAATQYQLILATVEADSFSLVNLAIMAVIQGDFEQASTELGKLNELQAQDPIVIDLKGWINFNRGNQQEGLAQLRESYARNARNPLNLYHLGMALLEQNRTAQGEQMLRRFIELSNPTTKSYEIKAKARLGVS</sequence>